<reference evidence="1" key="1">
    <citation type="submission" date="2018-02" db="EMBL/GenBank/DDBJ databases">
        <title>Rhizophora mucronata_Transcriptome.</title>
        <authorList>
            <person name="Meera S.P."/>
            <person name="Sreeshan A."/>
            <person name="Augustine A."/>
        </authorList>
    </citation>
    <scope>NUCLEOTIDE SEQUENCE</scope>
    <source>
        <tissue evidence="1">Leaf</tissue>
    </source>
</reference>
<evidence type="ECO:0000313" key="1">
    <source>
        <dbReference type="EMBL" id="MBX43099.1"/>
    </source>
</evidence>
<accession>A0A2P2NKS2</accession>
<name>A0A2P2NKS2_RHIMU</name>
<protein>
    <submittedName>
        <fullName evidence="1">Uncharacterized protein</fullName>
    </submittedName>
</protein>
<organism evidence="1">
    <name type="scientific">Rhizophora mucronata</name>
    <name type="common">Asiatic mangrove</name>
    <dbReference type="NCBI Taxonomy" id="61149"/>
    <lineage>
        <taxon>Eukaryota</taxon>
        <taxon>Viridiplantae</taxon>
        <taxon>Streptophyta</taxon>
        <taxon>Embryophyta</taxon>
        <taxon>Tracheophyta</taxon>
        <taxon>Spermatophyta</taxon>
        <taxon>Magnoliopsida</taxon>
        <taxon>eudicotyledons</taxon>
        <taxon>Gunneridae</taxon>
        <taxon>Pentapetalae</taxon>
        <taxon>rosids</taxon>
        <taxon>fabids</taxon>
        <taxon>Malpighiales</taxon>
        <taxon>Rhizophoraceae</taxon>
        <taxon>Rhizophora</taxon>
    </lineage>
</organism>
<dbReference type="AlphaFoldDB" id="A0A2P2NKS2"/>
<proteinExistence type="predicted"/>
<dbReference type="EMBL" id="GGEC01062615">
    <property type="protein sequence ID" value="MBX43099.1"/>
    <property type="molecule type" value="Transcribed_RNA"/>
</dbReference>
<sequence>MNGSPQTKITSAQLFLSKTPRTHLTVKRLLCMCPLQQISN</sequence>